<dbReference type="GO" id="GO:0000750">
    <property type="term" value="P:pheromone-dependent signal transduction involved in conjugation with cellular fusion"/>
    <property type="evidence" value="ECO:0007669"/>
    <property type="project" value="UniProtKB-UniRule"/>
</dbReference>
<evidence type="ECO:0000313" key="4">
    <source>
        <dbReference type="EMBL" id="CAB4256702.1"/>
    </source>
</evidence>
<dbReference type="OrthoDB" id="3766782at2759"/>
<gene>
    <name evidence="4" type="ORF">KABA2_11S01320</name>
</gene>
<feature type="signal peptide" evidence="2">
    <location>
        <begin position="1"/>
        <end position="19"/>
    </location>
</feature>
<dbReference type="AlphaFoldDB" id="A0A8H2ZM35"/>
<dbReference type="GeneID" id="64859791"/>
<dbReference type="Pfam" id="PF05436">
    <property type="entry name" value="MF_alpha_N"/>
    <property type="match status" value="1"/>
</dbReference>
<dbReference type="EMBL" id="CAEFZW010000011">
    <property type="protein sequence ID" value="CAB4256702.1"/>
    <property type="molecule type" value="Genomic_DNA"/>
</dbReference>
<dbReference type="GO" id="GO:0007618">
    <property type="term" value="P:mating"/>
    <property type="evidence" value="ECO:0007669"/>
    <property type="project" value="UniProtKB-UniRule"/>
</dbReference>
<dbReference type="InterPro" id="IPR006742">
    <property type="entry name" value="Mating_factor_alpha_C"/>
</dbReference>
<dbReference type="InterPro" id="IPR016326">
    <property type="entry name" value="Mating_factor_a"/>
</dbReference>
<dbReference type="RefSeq" id="XP_041408546.1">
    <property type="nucleotide sequence ID" value="XM_041552612.1"/>
</dbReference>
<evidence type="ECO:0000256" key="2">
    <source>
        <dbReference type="SAM" id="SignalP"/>
    </source>
</evidence>
<dbReference type="InterPro" id="IPR008675">
    <property type="entry name" value="Mating_factor_alpha_N"/>
</dbReference>
<evidence type="ECO:0000256" key="1">
    <source>
        <dbReference type="PIRNR" id="PIRNR001866"/>
    </source>
</evidence>
<proteinExistence type="predicted"/>
<protein>
    <recommendedName>
        <fullName evidence="1">Mating factor alpha</fullName>
    </recommendedName>
</protein>
<feature type="chain" id="PRO_5034636656" description="Mating factor alpha" evidence="2">
    <location>
        <begin position="20"/>
        <end position="153"/>
    </location>
</feature>
<keyword evidence="5" id="KW-1185">Reference proteome</keyword>
<evidence type="ECO:0000259" key="3">
    <source>
        <dbReference type="Pfam" id="PF05436"/>
    </source>
</evidence>
<keyword evidence="1" id="KW-0588">Pheromone</keyword>
<sequence length="153" mass="16870">MQFSTILSTLALSVVTVLAEDTNTTSIPAEAIIGYMSLGSDRDVGIIPFGNATSNGLLFINTTIAKEAALSEDSDKLAKREADASAWHWLELDWGQPLYKRDANADAEADASAWHWLELDWGQPLYKRDANADADADASAWHWLELDWGQPLY</sequence>
<name>A0A8H2ZM35_9SACH</name>
<dbReference type="GO" id="GO:0000772">
    <property type="term" value="F:mating pheromone activity"/>
    <property type="evidence" value="ECO:0007669"/>
    <property type="project" value="InterPro"/>
</dbReference>
<feature type="domain" description="Mating factor alpha precursor N-terminal" evidence="3">
    <location>
        <begin position="1"/>
        <end position="81"/>
    </location>
</feature>
<keyword evidence="2" id="KW-0732">Signal</keyword>
<organism evidence="4 5">
    <name type="scientific">Maudiozyma barnettii</name>
    <dbReference type="NCBI Taxonomy" id="61262"/>
    <lineage>
        <taxon>Eukaryota</taxon>
        <taxon>Fungi</taxon>
        <taxon>Dikarya</taxon>
        <taxon>Ascomycota</taxon>
        <taxon>Saccharomycotina</taxon>
        <taxon>Saccharomycetes</taxon>
        <taxon>Saccharomycetales</taxon>
        <taxon>Saccharomycetaceae</taxon>
        <taxon>Maudiozyma</taxon>
    </lineage>
</organism>
<comment type="caution">
    <text evidence="4">The sequence shown here is derived from an EMBL/GenBank/DDBJ whole genome shotgun (WGS) entry which is preliminary data.</text>
</comment>
<dbReference type="Proteomes" id="UP000644660">
    <property type="component" value="Unassembled WGS sequence"/>
</dbReference>
<evidence type="ECO:0000313" key="5">
    <source>
        <dbReference type="Proteomes" id="UP000644660"/>
    </source>
</evidence>
<dbReference type="Pfam" id="PF04648">
    <property type="entry name" value="MF_alpha"/>
    <property type="match status" value="3"/>
</dbReference>
<dbReference type="GO" id="GO:0005576">
    <property type="term" value="C:extracellular region"/>
    <property type="evidence" value="ECO:0007669"/>
    <property type="project" value="UniProtKB-UniRule"/>
</dbReference>
<accession>A0A8H2ZM35</accession>
<dbReference type="PIRSF" id="PIRSF001866">
    <property type="entry name" value="Mating_factor_alpha"/>
    <property type="match status" value="1"/>
</dbReference>
<reference evidence="4 5" key="1">
    <citation type="submission" date="2020-05" db="EMBL/GenBank/DDBJ databases">
        <authorList>
            <person name="Casaregola S."/>
            <person name="Devillers H."/>
            <person name="Grondin C."/>
        </authorList>
    </citation>
    <scope>NUCLEOTIDE SEQUENCE [LARGE SCALE GENOMIC DNA]</scope>
    <source>
        <strain evidence="4 5">CLIB 1767</strain>
    </source>
</reference>